<dbReference type="InterPro" id="IPR001031">
    <property type="entry name" value="Thioesterase"/>
</dbReference>
<dbReference type="PROSITE" id="PS00606">
    <property type="entry name" value="KS3_1"/>
    <property type="match status" value="1"/>
</dbReference>
<evidence type="ECO:0000259" key="5">
    <source>
        <dbReference type="PROSITE" id="PS52004"/>
    </source>
</evidence>
<dbReference type="RefSeq" id="WP_072439037.1">
    <property type="nucleotide sequence ID" value="NZ_QJJY01000001.1"/>
</dbReference>
<dbReference type="EMBL" id="QJJY01000001">
    <property type="protein sequence ID" value="PXX41204.1"/>
    <property type="molecule type" value="Genomic_DNA"/>
</dbReference>
<dbReference type="SMART" id="SM00825">
    <property type="entry name" value="PKS_KS"/>
    <property type="match status" value="1"/>
</dbReference>
<reference evidence="6 7" key="1">
    <citation type="submission" date="2018-05" db="EMBL/GenBank/DDBJ databases">
        <title>Comparative genomics of bacterial root endophytes of switchgrass collected from native prairies over two seasons.</title>
        <authorList>
            <person name="Tang Y."/>
        </authorList>
    </citation>
    <scope>NUCLEOTIDE SEQUENCE [LARGE SCALE GENOMIC DNA]</scope>
    <source>
        <strain evidence="6 7">NFIX32</strain>
    </source>
</reference>
<dbReference type="InterPro" id="IPR036736">
    <property type="entry name" value="ACP-like_sf"/>
</dbReference>
<dbReference type="CDD" id="cd00833">
    <property type="entry name" value="PKS"/>
    <property type="match status" value="1"/>
</dbReference>
<dbReference type="PANTHER" id="PTHR43775:SF37">
    <property type="entry name" value="SI:DKEY-61P9.11"/>
    <property type="match status" value="1"/>
</dbReference>
<dbReference type="GO" id="GO:0004315">
    <property type="term" value="F:3-oxoacyl-[acyl-carrier-protein] synthase activity"/>
    <property type="evidence" value="ECO:0007669"/>
    <property type="project" value="InterPro"/>
</dbReference>
<evidence type="ECO:0000256" key="2">
    <source>
        <dbReference type="ARBA" id="ARBA00022553"/>
    </source>
</evidence>
<dbReference type="GO" id="GO:0004312">
    <property type="term" value="F:fatty acid synthase activity"/>
    <property type="evidence" value="ECO:0007669"/>
    <property type="project" value="TreeGrafter"/>
</dbReference>
<evidence type="ECO:0000313" key="6">
    <source>
        <dbReference type="EMBL" id="PXX41204.1"/>
    </source>
</evidence>
<keyword evidence="3" id="KW-0808">Transferase</keyword>
<protein>
    <submittedName>
        <fullName evidence="6">Phosphopantetheine binding protein</fullName>
    </submittedName>
</protein>
<dbReference type="SUPFAM" id="SSF53474">
    <property type="entry name" value="alpha/beta-Hydrolases"/>
    <property type="match status" value="1"/>
</dbReference>
<dbReference type="Pfam" id="PF02801">
    <property type="entry name" value="Ketoacyl-synt_C"/>
    <property type="match status" value="1"/>
</dbReference>
<feature type="domain" description="Carrier" evidence="4">
    <location>
        <begin position="553"/>
        <end position="628"/>
    </location>
</feature>
<dbReference type="InterPro" id="IPR014030">
    <property type="entry name" value="Ketoacyl_synth_N"/>
</dbReference>
<dbReference type="InterPro" id="IPR050091">
    <property type="entry name" value="PKS_NRPS_Biosynth_Enz"/>
</dbReference>
<dbReference type="PROSITE" id="PS50075">
    <property type="entry name" value="CARRIER"/>
    <property type="match status" value="1"/>
</dbReference>
<evidence type="ECO:0000313" key="7">
    <source>
        <dbReference type="Proteomes" id="UP000247755"/>
    </source>
</evidence>
<dbReference type="GO" id="GO:0005886">
    <property type="term" value="C:plasma membrane"/>
    <property type="evidence" value="ECO:0007669"/>
    <property type="project" value="TreeGrafter"/>
</dbReference>
<dbReference type="Pfam" id="PF00550">
    <property type="entry name" value="PP-binding"/>
    <property type="match status" value="1"/>
</dbReference>
<accession>A0A318J1D4</accession>
<gene>
    <name evidence="6" type="ORF">NA66_1001814</name>
</gene>
<keyword evidence="2" id="KW-0597">Phosphoprotein</keyword>
<dbReference type="GO" id="GO:0005737">
    <property type="term" value="C:cytoplasm"/>
    <property type="evidence" value="ECO:0007669"/>
    <property type="project" value="TreeGrafter"/>
</dbReference>
<keyword evidence="1" id="KW-0596">Phosphopantetheine</keyword>
<dbReference type="SUPFAM" id="SSF53901">
    <property type="entry name" value="Thiolase-like"/>
    <property type="match status" value="1"/>
</dbReference>
<dbReference type="InterPro" id="IPR032821">
    <property type="entry name" value="PKS_assoc"/>
</dbReference>
<dbReference type="Pfam" id="PF00109">
    <property type="entry name" value="ketoacyl-synt"/>
    <property type="match status" value="1"/>
</dbReference>
<proteinExistence type="predicted"/>
<organism evidence="6 7">
    <name type="scientific">Burkholderia pyrrocinia</name>
    <name type="common">Pseudomonas pyrrocinia</name>
    <dbReference type="NCBI Taxonomy" id="60550"/>
    <lineage>
        <taxon>Bacteria</taxon>
        <taxon>Pseudomonadati</taxon>
        <taxon>Pseudomonadota</taxon>
        <taxon>Betaproteobacteria</taxon>
        <taxon>Burkholderiales</taxon>
        <taxon>Burkholderiaceae</taxon>
        <taxon>Burkholderia</taxon>
        <taxon>Burkholderia cepacia complex</taxon>
    </lineage>
</organism>
<dbReference type="Proteomes" id="UP000247755">
    <property type="component" value="Unassembled WGS sequence"/>
</dbReference>
<dbReference type="Gene3D" id="3.40.47.10">
    <property type="match status" value="1"/>
</dbReference>
<evidence type="ECO:0000256" key="1">
    <source>
        <dbReference type="ARBA" id="ARBA00022450"/>
    </source>
</evidence>
<dbReference type="Gene3D" id="3.40.50.1820">
    <property type="entry name" value="alpha/beta hydrolase"/>
    <property type="match status" value="1"/>
</dbReference>
<dbReference type="InterPro" id="IPR014031">
    <property type="entry name" value="Ketoacyl_synth_C"/>
</dbReference>
<dbReference type="PANTHER" id="PTHR43775">
    <property type="entry name" value="FATTY ACID SYNTHASE"/>
    <property type="match status" value="1"/>
</dbReference>
<evidence type="ECO:0000259" key="4">
    <source>
        <dbReference type="PROSITE" id="PS50075"/>
    </source>
</evidence>
<dbReference type="Pfam" id="PF16197">
    <property type="entry name" value="KAsynt_C_assoc"/>
    <property type="match status" value="1"/>
</dbReference>
<comment type="caution">
    <text evidence="6">The sequence shown here is derived from an EMBL/GenBank/DDBJ whole genome shotgun (WGS) entry which is preliminary data.</text>
</comment>
<dbReference type="InterPro" id="IPR029058">
    <property type="entry name" value="AB_hydrolase_fold"/>
</dbReference>
<dbReference type="Gene3D" id="1.10.1200.10">
    <property type="entry name" value="ACP-like"/>
    <property type="match status" value="1"/>
</dbReference>
<dbReference type="GO" id="GO:0006633">
    <property type="term" value="P:fatty acid biosynthetic process"/>
    <property type="evidence" value="ECO:0007669"/>
    <property type="project" value="InterPro"/>
</dbReference>
<dbReference type="AlphaFoldDB" id="A0A318J1D4"/>
<dbReference type="InterPro" id="IPR018201">
    <property type="entry name" value="Ketoacyl_synth_AS"/>
</dbReference>
<dbReference type="InterPro" id="IPR016039">
    <property type="entry name" value="Thiolase-like"/>
</dbReference>
<dbReference type="Pfam" id="PF00975">
    <property type="entry name" value="Thioesterase"/>
    <property type="match status" value="1"/>
</dbReference>
<dbReference type="PROSITE" id="PS52004">
    <property type="entry name" value="KS3_2"/>
    <property type="match status" value="1"/>
</dbReference>
<dbReference type="SUPFAM" id="SSF47336">
    <property type="entry name" value="ACP-like"/>
    <property type="match status" value="1"/>
</dbReference>
<sequence length="890" mass="94060">MAHVAQPDARVAVIGVSLALPGAGTLGDFERLVFAGEDAFSSPDDAAPPREGWVDRAGYMTDWPRFDYRLYGLSLRDSVIIDPQQRLFIQHCWKAAESAGYYPKALPARTAVISTASDTDYASVVRARHDVAAKYHPFEIEIGSNKEQQSLRVSHVLNLRGPSYGVQSACSSGLLVIHAAMQALRLGDCDLVLAGGASLPFPLHDGYAYHPGMNLSRSGVVRSFDRDADGMVPGFGCVVFVLKRLDDARRDGDALLAVLRGSRVNNDGSHKATYTSPSSVAVAENLDGLLTGAGLDASDIDFVEAHGSGTYIGDVIEAAALQKAFAGSRRGANATAVASVKSSIGHLDTVAGLAGLLRAAVQARRQCIAPAANHRALNPRISFDNGPLYVPQSRAPATGPLTGIVNSLGIGGTNCAVLVESPPAFAEPRGAAPPGPLHVYVGASTPERVAAMMRDLAETVRQSGAEFRDVARTLNRRAAGSACVACGTAMDLAELAQRFDGFGRAGVDATPDGLPCVADPDARILDLGVSEIDPGVRVDAPGPAVAMDAAATPPLPGIEPALADIWKSALMLKQVSDATSFVDEGGHSMLALTMVSDINDAFDVGIDLDWIDTHDRFGEQLRSIAALLAAPARADGGLVKRLRAARSTPRLRLVLVHASISGAEIYQPLAAHLSDDIELLAIDSYNLYSDEGDLIRDADELAALYAAQIAEAVPDVCVPLCIGGWSLGGMLANLIAARLAASYPVAGLLAIDSVVFHERHAALFDDDALPYFIDSAGLLVERFGKAHYERQLRRLNAVFRVERDMARAFRPALQALPFLNIIATGSRLPIAGGPLRRAFDAAKADNGWGGCPHAEIVRIDAHHVDIVEATRLAEVAAHVNRFAEALCIST</sequence>
<name>A0A318J1D4_BURPY</name>
<dbReference type="InterPro" id="IPR020841">
    <property type="entry name" value="PKS_Beta-ketoAc_synthase_dom"/>
</dbReference>
<feature type="domain" description="Ketosynthase family 3 (KS3)" evidence="5">
    <location>
        <begin position="8"/>
        <end position="421"/>
    </location>
</feature>
<dbReference type="GO" id="GO:0071770">
    <property type="term" value="P:DIM/DIP cell wall layer assembly"/>
    <property type="evidence" value="ECO:0007669"/>
    <property type="project" value="TreeGrafter"/>
</dbReference>
<dbReference type="InterPro" id="IPR009081">
    <property type="entry name" value="PP-bd_ACP"/>
</dbReference>
<evidence type="ECO:0000256" key="3">
    <source>
        <dbReference type="ARBA" id="ARBA00022679"/>
    </source>
</evidence>